<evidence type="ECO:0000256" key="8">
    <source>
        <dbReference type="ARBA" id="ARBA00014401"/>
    </source>
</evidence>
<name>A0A3D8I722_9HELI</name>
<dbReference type="Proteomes" id="UP000256599">
    <property type="component" value="Unassembled WGS sequence"/>
</dbReference>
<dbReference type="InterPro" id="IPR045865">
    <property type="entry name" value="ACT-like_dom_sf"/>
</dbReference>
<keyword evidence="12" id="KW-0584">Phenylalanine biosynthesis</keyword>
<evidence type="ECO:0000256" key="18">
    <source>
        <dbReference type="ARBA" id="ARBA00047848"/>
    </source>
</evidence>
<evidence type="ECO:0000256" key="12">
    <source>
        <dbReference type="ARBA" id="ARBA00023222"/>
    </source>
</evidence>
<comment type="catalytic activity">
    <reaction evidence="18">
        <text>prephenate + H(+) = 3-phenylpyruvate + CO2 + H2O</text>
        <dbReference type="Rhea" id="RHEA:21648"/>
        <dbReference type="ChEBI" id="CHEBI:15377"/>
        <dbReference type="ChEBI" id="CHEBI:15378"/>
        <dbReference type="ChEBI" id="CHEBI:16526"/>
        <dbReference type="ChEBI" id="CHEBI:18005"/>
        <dbReference type="ChEBI" id="CHEBI:29934"/>
        <dbReference type="EC" id="4.2.1.51"/>
    </reaction>
</comment>
<keyword evidence="11" id="KW-0057">Aromatic amino acid biosynthesis</keyword>
<evidence type="ECO:0000256" key="19">
    <source>
        <dbReference type="PIRSR" id="PIRSR001500-2"/>
    </source>
</evidence>
<dbReference type="CDD" id="cd13630">
    <property type="entry name" value="PBP2_PDT_1"/>
    <property type="match status" value="1"/>
</dbReference>
<evidence type="ECO:0000256" key="3">
    <source>
        <dbReference type="ARBA" id="ARBA00004496"/>
    </source>
</evidence>
<dbReference type="PIRSF" id="PIRSF001500">
    <property type="entry name" value="Chor_mut_pdt_Ppr"/>
    <property type="match status" value="1"/>
</dbReference>
<accession>A0A3D8I722</accession>
<comment type="pathway">
    <text evidence="4">Amino-acid biosynthesis; L-phenylalanine biosynthesis; phenylpyruvate from prephenate: step 1/1.</text>
</comment>
<protein>
    <recommendedName>
        <fullName evidence="8">Bifunctional chorismate mutase/prephenate dehydratase</fullName>
        <ecNumber evidence="7">4.2.1.51</ecNumber>
        <ecNumber evidence="6">5.4.99.5</ecNumber>
    </recommendedName>
    <alternativeName>
        <fullName evidence="17">Chorismate mutase-prephenate dehydratase</fullName>
    </alternativeName>
    <alternativeName>
        <fullName evidence="16">p-protein</fullName>
    </alternativeName>
</protein>
<dbReference type="UniPathway" id="UPA00121">
    <property type="reaction ID" value="UER00345"/>
</dbReference>
<evidence type="ECO:0000256" key="15">
    <source>
        <dbReference type="ARBA" id="ARBA00023268"/>
    </source>
</evidence>
<keyword evidence="23" id="KW-1185">Reference proteome</keyword>
<dbReference type="PROSITE" id="PS51168">
    <property type="entry name" value="CHORISMATE_MUT_2"/>
    <property type="match status" value="1"/>
</dbReference>
<evidence type="ECO:0000256" key="1">
    <source>
        <dbReference type="ARBA" id="ARBA00000824"/>
    </source>
</evidence>
<dbReference type="GO" id="GO:0004106">
    <property type="term" value="F:chorismate mutase activity"/>
    <property type="evidence" value="ECO:0007669"/>
    <property type="project" value="UniProtKB-EC"/>
</dbReference>
<dbReference type="InterPro" id="IPR036979">
    <property type="entry name" value="CM_dom_sf"/>
</dbReference>
<dbReference type="PROSITE" id="PS51171">
    <property type="entry name" value="PREPHENATE_DEHYDR_3"/>
    <property type="match status" value="1"/>
</dbReference>
<evidence type="ECO:0000256" key="5">
    <source>
        <dbReference type="ARBA" id="ARBA00004817"/>
    </source>
</evidence>
<dbReference type="InterPro" id="IPR018528">
    <property type="entry name" value="Preph_deHydtase_CS"/>
</dbReference>
<feature type="domain" description="Chorismate mutase" evidence="20">
    <location>
        <begin position="2"/>
        <end position="92"/>
    </location>
</feature>
<comment type="pathway">
    <text evidence="5">Metabolic intermediate biosynthesis; prephenate biosynthesis; prephenate from chorismate: step 1/1.</text>
</comment>
<comment type="subcellular location">
    <subcellularLocation>
        <location evidence="3">Cytoplasm</location>
    </subcellularLocation>
</comment>
<dbReference type="GO" id="GO:0009094">
    <property type="term" value="P:L-phenylalanine biosynthetic process"/>
    <property type="evidence" value="ECO:0007669"/>
    <property type="project" value="UniProtKB-UniPathway"/>
</dbReference>
<dbReference type="InterPro" id="IPR036263">
    <property type="entry name" value="Chorismate_II_sf"/>
</dbReference>
<dbReference type="InterPro" id="IPR001086">
    <property type="entry name" value="Preph_deHydtase"/>
</dbReference>
<gene>
    <name evidence="22" type="ORF">CQA63_00105</name>
</gene>
<evidence type="ECO:0000313" key="22">
    <source>
        <dbReference type="EMBL" id="RDU60952.1"/>
    </source>
</evidence>
<evidence type="ECO:0000256" key="17">
    <source>
        <dbReference type="ARBA" id="ARBA00031520"/>
    </source>
</evidence>
<dbReference type="Pfam" id="PF00800">
    <property type="entry name" value="PDT"/>
    <property type="match status" value="1"/>
</dbReference>
<evidence type="ECO:0000256" key="2">
    <source>
        <dbReference type="ARBA" id="ARBA00002364"/>
    </source>
</evidence>
<keyword evidence="14" id="KW-0456">Lyase</keyword>
<dbReference type="Gene3D" id="3.40.190.10">
    <property type="entry name" value="Periplasmic binding protein-like II"/>
    <property type="match status" value="2"/>
</dbReference>
<dbReference type="SUPFAM" id="SSF55021">
    <property type="entry name" value="ACT-like"/>
    <property type="match status" value="1"/>
</dbReference>
<comment type="caution">
    <text evidence="22">The sequence shown here is derived from an EMBL/GenBank/DDBJ whole genome shotgun (WGS) entry which is preliminary data.</text>
</comment>
<dbReference type="AlphaFoldDB" id="A0A3D8I722"/>
<comment type="function">
    <text evidence="2">Catalyzes the Claisen rearrangement of chorismate to prephenate and the decarboxylation/dehydration of prephenate to phenylpyruvate.</text>
</comment>
<evidence type="ECO:0000256" key="14">
    <source>
        <dbReference type="ARBA" id="ARBA00023239"/>
    </source>
</evidence>
<dbReference type="RefSeq" id="WP_104699811.1">
    <property type="nucleotide sequence ID" value="NZ_FZPP01000014.1"/>
</dbReference>
<evidence type="ECO:0000256" key="9">
    <source>
        <dbReference type="ARBA" id="ARBA00022490"/>
    </source>
</evidence>
<evidence type="ECO:0000256" key="10">
    <source>
        <dbReference type="ARBA" id="ARBA00022605"/>
    </source>
</evidence>
<evidence type="ECO:0000259" key="21">
    <source>
        <dbReference type="PROSITE" id="PS51171"/>
    </source>
</evidence>
<evidence type="ECO:0000256" key="16">
    <source>
        <dbReference type="ARBA" id="ARBA00031175"/>
    </source>
</evidence>
<dbReference type="InterPro" id="IPR002701">
    <property type="entry name" value="CM_II_prokaryot"/>
</dbReference>
<dbReference type="CDD" id="cd04905">
    <property type="entry name" value="ACT_CM-PDT"/>
    <property type="match status" value="1"/>
</dbReference>
<comment type="catalytic activity">
    <reaction evidence="1">
        <text>chorismate = prephenate</text>
        <dbReference type="Rhea" id="RHEA:13897"/>
        <dbReference type="ChEBI" id="CHEBI:29748"/>
        <dbReference type="ChEBI" id="CHEBI:29934"/>
        <dbReference type="EC" id="5.4.99.5"/>
    </reaction>
</comment>
<sequence length="363" mass="41223">MKEEESILHSLREQIDRVDDMIFEALEKRMALIMQVGEHKHKYGSAIYRPQREREIIERLAKKQSKYMPIRGIEAIYQEIFALSRNLELPQKVAFLGPIGSYTHQAAEQKFGALSEYIPLNTIQAVFEALCAKRVKYGVVPLENNTNGMVGESVDLLARFDFKIIADMILPIHHSLLSNCEHLGDIKQIFSKDIAFGQCQNFLNAHNLHHIEQIPTDSTARAVQLAASNPNSAAIGSKIAGKIYNLPLMFEHIEDSTKNKTRFIIVSDFELPPSGRDKTSLFVNLKDSDQVGSLFGLLGDFEREGINLTRIDSRPVRNDDNFGIGFFIDCEGHYKDPPLTRLLAKRGDEIKWLGSYIYTDIRE</sequence>
<dbReference type="PANTHER" id="PTHR21022">
    <property type="entry name" value="PREPHENATE DEHYDRATASE P PROTEIN"/>
    <property type="match status" value="1"/>
</dbReference>
<dbReference type="SMART" id="SM00830">
    <property type="entry name" value="CM_2"/>
    <property type="match status" value="1"/>
</dbReference>
<reference evidence="22 23" key="1">
    <citation type="submission" date="2018-04" db="EMBL/GenBank/DDBJ databases">
        <title>Novel Campyloabacter and Helicobacter Species and Strains.</title>
        <authorList>
            <person name="Mannion A.J."/>
            <person name="Shen Z."/>
            <person name="Fox J.G."/>
        </authorList>
    </citation>
    <scope>NUCLEOTIDE SEQUENCE [LARGE SCALE GENOMIC DNA]</scope>
    <source>
        <strain evidence="22 23">MIT 98-6070</strain>
    </source>
</reference>
<dbReference type="OrthoDB" id="9802281at2"/>
<evidence type="ECO:0000256" key="4">
    <source>
        <dbReference type="ARBA" id="ARBA00004741"/>
    </source>
</evidence>
<keyword evidence="13" id="KW-0413">Isomerase</keyword>
<dbReference type="GO" id="GO:0046417">
    <property type="term" value="P:chorismate metabolic process"/>
    <property type="evidence" value="ECO:0007669"/>
    <property type="project" value="InterPro"/>
</dbReference>
<keyword evidence="15" id="KW-0511">Multifunctional enzyme</keyword>
<dbReference type="InterPro" id="IPR008242">
    <property type="entry name" value="Chor_mutase/pphenate_deHydtase"/>
</dbReference>
<dbReference type="SUPFAM" id="SSF48600">
    <property type="entry name" value="Chorismate mutase II"/>
    <property type="match status" value="1"/>
</dbReference>
<dbReference type="EC" id="5.4.99.5" evidence="6"/>
<evidence type="ECO:0000256" key="11">
    <source>
        <dbReference type="ARBA" id="ARBA00023141"/>
    </source>
</evidence>
<dbReference type="Gene3D" id="3.30.70.260">
    <property type="match status" value="1"/>
</dbReference>
<dbReference type="GO" id="GO:0004664">
    <property type="term" value="F:prephenate dehydratase activity"/>
    <property type="evidence" value="ECO:0007669"/>
    <property type="project" value="UniProtKB-EC"/>
</dbReference>
<dbReference type="EC" id="4.2.1.51" evidence="7"/>
<dbReference type="PROSITE" id="PS00857">
    <property type="entry name" value="PREPHENATE_DEHYDR_1"/>
    <property type="match status" value="1"/>
</dbReference>
<dbReference type="SUPFAM" id="SSF53850">
    <property type="entry name" value="Periplasmic binding protein-like II"/>
    <property type="match status" value="1"/>
</dbReference>
<feature type="site" description="Essential for prephenate dehydratase activity" evidence="19">
    <location>
        <position position="261"/>
    </location>
</feature>
<dbReference type="PANTHER" id="PTHR21022:SF19">
    <property type="entry name" value="PREPHENATE DEHYDRATASE-RELATED"/>
    <property type="match status" value="1"/>
</dbReference>
<dbReference type="Pfam" id="PF01817">
    <property type="entry name" value="CM_2"/>
    <property type="match status" value="1"/>
</dbReference>
<dbReference type="Gene3D" id="1.20.59.10">
    <property type="entry name" value="Chorismate mutase"/>
    <property type="match status" value="1"/>
</dbReference>
<dbReference type="EMBL" id="NXLR01000001">
    <property type="protein sequence ID" value="RDU60952.1"/>
    <property type="molecule type" value="Genomic_DNA"/>
</dbReference>
<dbReference type="UniPathway" id="UPA00120">
    <property type="reaction ID" value="UER00203"/>
</dbReference>
<evidence type="ECO:0000259" key="20">
    <source>
        <dbReference type="PROSITE" id="PS51168"/>
    </source>
</evidence>
<dbReference type="GO" id="GO:0005737">
    <property type="term" value="C:cytoplasm"/>
    <property type="evidence" value="ECO:0007669"/>
    <property type="project" value="UniProtKB-SubCell"/>
</dbReference>
<keyword evidence="10" id="KW-0028">Amino-acid biosynthesis</keyword>
<evidence type="ECO:0000256" key="6">
    <source>
        <dbReference type="ARBA" id="ARBA00012404"/>
    </source>
</evidence>
<proteinExistence type="predicted"/>
<keyword evidence="9" id="KW-0963">Cytoplasm</keyword>
<evidence type="ECO:0000313" key="23">
    <source>
        <dbReference type="Proteomes" id="UP000256599"/>
    </source>
</evidence>
<organism evidence="22 23">
    <name type="scientific">Helicobacter marmotae</name>
    <dbReference type="NCBI Taxonomy" id="152490"/>
    <lineage>
        <taxon>Bacteria</taxon>
        <taxon>Pseudomonadati</taxon>
        <taxon>Campylobacterota</taxon>
        <taxon>Epsilonproteobacteria</taxon>
        <taxon>Campylobacterales</taxon>
        <taxon>Helicobacteraceae</taxon>
        <taxon>Helicobacter</taxon>
    </lineage>
</organism>
<evidence type="ECO:0000256" key="13">
    <source>
        <dbReference type="ARBA" id="ARBA00023235"/>
    </source>
</evidence>
<evidence type="ECO:0000256" key="7">
    <source>
        <dbReference type="ARBA" id="ARBA00013147"/>
    </source>
</evidence>
<feature type="domain" description="Prephenate dehydratase" evidence="21">
    <location>
        <begin position="92"/>
        <end position="268"/>
    </location>
</feature>